<gene>
    <name evidence="8" type="ORF">HID58_030405</name>
</gene>
<comment type="subcellular location">
    <subcellularLocation>
        <location evidence="1">Nucleus</location>
    </subcellularLocation>
</comment>
<dbReference type="PROSITE" id="PS51421">
    <property type="entry name" value="RAS"/>
    <property type="match status" value="1"/>
</dbReference>
<dbReference type="CDD" id="cd01868">
    <property type="entry name" value="Rab11_like"/>
    <property type="match status" value="1"/>
</dbReference>
<evidence type="ECO:0000313" key="9">
    <source>
        <dbReference type="Proteomes" id="UP000824890"/>
    </source>
</evidence>
<evidence type="ECO:0000256" key="1">
    <source>
        <dbReference type="ARBA" id="ARBA00004123"/>
    </source>
</evidence>
<dbReference type="SMART" id="SM00175">
    <property type="entry name" value="RAB"/>
    <property type="match status" value="1"/>
</dbReference>
<evidence type="ECO:0000313" key="8">
    <source>
        <dbReference type="EMBL" id="KAH0915959.1"/>
    </source>
</evidence>
<reference evidence="8 9" key="1">
    <citation type="submission" date="2021-05" db="EMBL/GenBank/DDBJ databases">
        <title>Genome Assembly of Synthetic Allotetraploid Brassica napus Reveals Homoeologous Exchanges between Subgenomes.</title>
        <authorList>
            <person name="Davis J.T."/>
        </authorList>
    </citation>
    <scope>NUCLEOTIDE SEQUENCE [LARGE SCALE GENOMIC DNA]</scope>
    <source>
        <strain evidence="9">cv. Da-Ae</strain>
        <tissue evidence="8">Seedling</tissue>
    </source>
</reference>
<proteinExistence type="inferred from homology"/>
<dbReference type="SMART" id="SM00174">
    <property type="entry name" value="RHO"/>
    <property type="match status" value="1"/>
</dbReference>
<dbReference type="InterPro" id="IPR027417">
    <property type="entry name" value="P-loop_NTPase"/>
</dbReference>
<evidence type="ECO:0000256" key="5">
    <source>
        <dbReference type="ARBA" id="ARBA00023163"/>
    </source>
</evidence>
<evidence type="ECO:0000256" key="7">
    <source>
        <dbReference type="SAM" id="MobiDB-lite"/>
    </source>
</evidence>
<name>A0ABQ8CFU0_BRANA</name>
<dbReference type="SMART" id="SM00176">
    <property type="entry name" value="RAN"/>
    <property type="match status" value="1"/>
</dbReference>
<dbReference type="PROSITE" id="PS51420">
    <property type="entry name" value="RHO"/>
    <property type="match status" value="1"/>
</dbReference>
<dbReference type="EMBL" id="JAGKQM010000008">
    <property type="protein sequence ID" value="KAH0915959.1"/>
    <property type="molecule type" value="Genomic_DNA"/>
</dbReference>
<keyword evidence="5" id="KW-0804">Transcription</keyword>
<keyword evidence="9" id="KW-1185">Reference proteome</keyword>
<dbReference type="PANTHER" id="PTHR13421:SF16">
    <property type="entry name" value="SNRNA-ACTIVATING PROTEIN COMPLEX SUBUNIT 3"/>
    <property type="match status" value="1"/>
</dbReference>
<dbReference type="Gene3D" id="3.40.50.300">
    <property type="entry name" value="P-loop containing nucleotide triphosphate hydrolases"/>
    <property type="match status" value="1"/>
</dbReference>
<comment type="caution">
    <text evidence="8">The sequence shown here is derived from an EMBL/GenBank/DDBJ whole genome shotgun (WGS) entry which is preliminary data.</text>
</comment>
<keyword evidence="6" id="KW-0539">Nucleus</keyword>
<dbReference type="Pfam" id="PF00071">
    <property type="entry name" value="Ras"/>
    <property type="match status" value="1"/>
</dbReference>
<dbReference type="PROSITE" id="PS51419">
    <property type="entry name" value="RAB"/>
    <property type="match status" value="1"/>
</dbReference>
<dbReference type="PRINTS" id="PR00449">
    <property type="entry name" value="RASTRNSFRMNG"/>
</dbReference>
<accession>A0ABQ8CFU0</accession>
<comment type="similarity">
    <text evidence="2">Belongs to the SNAPC3/SRD2 family.</text>
</comment>
<dbReference type="SUPFAM" id="SSF52540">
    <property type="entry name" value="P-loop containing nucleoside triphosphate hydrolases"/>
    <property type="match status" value="1"/>
</dbReference>
<protein>
    <submittedName>
        <fullName evidence="8">Uncharacterized protein</fullName>
    </submittedName>
</protein>
<dbReference type="InterPro" id="IPR001806">
    <property type="entry name" value="Small_GTPase"/>
</dbReference>
<organism evidence="8 9">
    <name type="scientific">Brassica napus</name>
    <name type="common">Rape</name>
    <dbReference type="NCBI Taxonomy" id="3708"/>
    <lineage>
        <taxon>Eukaryota</taxon>
        <taxon>Viridiplantae</taxon>
        <taxon>Streptophyta</taxon>
        <taxon>Embryophyta</taxon>
        <taxon>Tracheophyta</taxon>
        <taxon>Spermatophyta</taxon>
        <taxon>Magnoliopsida</taxon>
        <taxon>eudicotyledons</taxon>
        <taxon>Gunneridae</taxon>
        <taxon>Pentapetalae</taxon>
        <taxon>rosids</taxon>
        <taxon>malvids</taxon>
        <taxon>Brassicales</taxon>
        <taxon>Brassicaceae</taxon>
        <taxon>Brassiceae</taxon>
        <taxon>Brassica</taxon>
    </lineage>
</organism>
<feature type="region of interest" description="Disordered" evidence="7">
    <location>
        <begin position="110"/>
        <end position="130"/>
    </location>
</feature>
<dbReference type="InterPro" id="IPR022042">
    <property type="entry name" value="snRNA-activating_su3"/>
</dbReference>
<keyword evidence="4" id="KW-0238">DNA-binding</keyword>
<dbReference type="Proteomes" id="UP000824890">
    <property type="component" value="Unassembled WGS sequence"/>
</dbReference>
<keyword evidence="3" id="KW-0805">Transcription regulation</keyword>
<sequence>MESESSEEEIATSGIPRGGPIYLPNMVGQVSSVPEFQSSFLTLLHDFETHLSSSSHQHDLSTDALKIYTDEELTDMAMKEAFKEDNLSLRDDDDTFSINELEQSLIVSHPENPSAENERGTKRRRTVKTGAVKKTVKKTEVKRTVKKPEEAYIARVEQLAKLKQKQDEDKADVRLHCFSETWEDCEDASTSLEGFEKMQSLKSVDNYTASDFSLSVSVLNLLTHPAKQMIIFLFTQLVKTSDIQGTVDTLFPEVILCVEIYNSRKSKTQEFLVLGRQMLTELKDKIHCVTDQVMEKAGKYDPSGYFLIEDIFHNDLRNRKAADYSKPILNWLWNSKDEALKKWEGIITGELQQKQRTALGVTKAMDLPRFGSAEMQSTRFCDLRFRLGASYLYCHQGDCKHMIVIRDMRLSHPEDVQNRAAYPRLIYQLKTRPQKCSVCKIYRASKVVLDDKWGNENQCYYCDICFGHLHNEGGPLYCDVPVFDYKMGAYRAEDDYDYLFKVVLTGDSGVGKSNLLSRFTRNDFSNDSRATIGVEFATRSIQCDDKIVKAQIWDTAGQERYRAITSAYYRGAVGALLVYDVTRHVTFENVERWLKELRDHTDANIVIMLVGNKADLRHLRAISTEDAKGFAERENTFFMETSALEALNVENAFTEVLTEIYRVVSKKALEAGDDPTTALPKGQTINVGDISAVKKPGCCSA</sequence>
<dbReference type="PANTHER" id="PTHR13421">
    <property type="entry name" value="SNRNA-ACTIVATING PROTEIN COMPLEX SUBUNIT 3"/>
    <property type="match status" value="1"/>
</dbReference>
<dbReference type="NCBIfam" id="TIGR00231">
    <property type="entry name" value="small_GTP"/>
    <property type="match status" value="1"/>
</dbReference>
<evidence type="ECO:0000256" key="4">
    <source>
        <dbReference type="ARBA" id="ARBA00023125"/>
    </source>
</evidence>
<evidence type="ECO:0000256" key="6">
    <source>
        <dbReference type="ARBA" id="ARBA00023242"/>
    </source>
</evidence>
<evidence type="ECO:0000256" key="3">
    <source>
        <dbReference type="ARBA" id="ARBA00023015"/>
    </source>
</evidence>
<dbReference type="Pfam" id="PF12251">
    <property type="entry name" value="SNAPC3"/>
    <property type="match status" value="1"/>
</dbReference>
<dbReference type="SMART" id="SM00173">
    <property type="entry name" value="RAS"/>
    <property type="match status" value="1"/>
</dbReference>
<dbReference type="InterPro" id="IPR005225">
    <property type="entry name" value="Small_GTP-bd"/>
</dbReference>
<evidence type="ECO:0000256" key="2">
    <source>
        <dbReference type="ARBA" id="ARBA00010410"/>
    </source>
</evidence>